<sequence>MLEFSRFSNHASPIRSSSHVTSTAATCSAAAANFVSSIVYLFLHYCYRPPPPHLLAHTRTQGRIRRSSHASTRAALSLPTVADTNVPSTMSTTMVEDTLPIASDTAGGTMSGSKEANPRARDHRPSKPHHADDAGGTSHHRRSGASMQARNAGSAAHLQVIGNYELGRVLATGDFDCRTRLCRHITTGVRYVVRVYDKRVLADAQWMWNRVAESIRVQRTLPKNTNILEMVECFESNTSVYMLMHLFPSLNITKLFTDPAARSRMLHGLQNMPQDLVHSSTAVTSTGSLTTEPEKTENGAPHRQLSRLRVLEVTDLTSPITAQASTLIAPSEARVPKRVSPRWWKKSMGAPSASAAESQPSRHGTGASAAESGISLRDSSKQGSTPRTAVSTIVGAGTSATAVPSHVPLSLIRDLFEQAVKGVMHLHQYNVAHTGIAPDHLLVGTNGLLRISNMVSCCFCAQGDRLHELRGTRHTVAPEVLRGESYDPYLVDAWALGVVLYFMLNRGRYPHDGASTLRHILHGRMRPSRPGLPPVALDLVSRLLQASPEERLPVDAILAHPFFSARFPTIAEAAAAEAAERPAQNVRHTLPPSSSPEKHNAVGSGDNRNGCRLCDSENTAGAGRQEASSPCWESLVTFGSDNSLTGRDAVNSPELNPQHNDEGTSAPKDGSRRGGRDTVSVPQAGLSTCQRAAAQQFSSPPMKRARQAAPSLDTASPHESAGGSVSVPPRPVWCPELAPSLNALEDLAARVIQYRYRHMKHRQQYQAETRALVTRGQSMRRARAEEEGIGGPVHSLLDVIPTVVLLPKQLSVDLGPLSTCAATPKHDEVRHRQRQRQQQQSDEYLMRKSVAANVLNAAADPQPSSVAHRRIATNNSVDTGALRGNKSLLHWHKPGTSLASASQSVHVTEANNVVIHTNKGSSGSLNHNDDNAERSLISNLDVAPRTSLPENGNAITFLGTAPQESLKLPVPLPLNQRQPSNNARVCSSAANSTFIAPHKFQRSFNATALPMLTSLHGCGGSVGGTADRSRAGEELTVKDNEKCPLCHREPYTTRVIGTRPYGCTSYAYVDGTFTKVVSA</sequence>
<dbReference type="GO" id="GO:0005634">
    <property type="term" value="C:nucleus"/>
    <property type="evidence" value="ECO:0007669"/>
    <property type="project" value="TreeGrafter"/>
</dbReference>
<dbReference type="Proteomes" id="UP000419144">
    <property type="component" value="Unassembled WGS sequence"/>
</dbReference>
<protein>
    <recommendedName>
        <fullName evidence="7">Protein kinase domain-containing protein</fullName>
    </recommendedName>
</protein>
<dbReference type="Pfam" id="PF00069">
    <property type="entry name" value="Pkinase"/>
    <property type="match status" value="1"/>
</dbReference>
<reference evidence="8" key="1">
    <citation type="submission" date="2019-11" db="EMBL/GenBank/DDBJ databases">
        <title>Leishmania tarentolae CDS.</title>
        <authorList>
            <person name="Goto Y."/>
            <person name="Yamagishi J."/>
        </authorList>
    </citation>
    <scope>NUCLEOTIDE SEQUENCE [LARGE SCALE GENOMIC DNA]</scope>
    <source>
        <strain evidence="8">Parrot Tar II</strain>
    </source>
</reference>
<dbReference type="PANTHER" id="PTHR24345">
    <property type="entry name" value="SERINE/THREONINE-PROTEIN KINASE PLK"/>
    <property type="match status" value="1"/>
</dbReference>
<keyword evidence="9" id="KW-1185">Reference proteome</keyword>
<dbReference type="Gene3D" id="1.10.510.10">
    <property type="entry name" value="Transferase(Phosphotransferase) domain 1"/>
    <property type="match status" value="1"/>
</dbReference>
<keyword evidence="3" id="KW-0547">Nucleotide-binding</keyword>
<dbReference type="GO" id="GO:0005524">
    <property type="term" value="F:ATP binding"/>
    <property type="evidence" value="ECO:0007669"/>
    <property type="project" value="UniProtKB-KW"/>
</dbReference>
<dbReference type="InterPro" id="IPR011009">
    <property type="entry name" value="Kinase-like_dom_sf"/>
</dbReference>
<organism evidence="8 9">
    <name type="scientific">Leishmania tarentolae</name>
    <name type="common">Sauroleishmania tarentolae</name>
    <dbReference type="NCBI Taxonomy" id="5689"/>
    <lineage>
        <taxon>Eukaryota</taxon>
        <taxon>Discoba</taxon>
        <taxon>Euglenozoa</taxon>
        <taxon>Kinetoplastea</taxon>
        <taxon>Metakinetoplastina</taxon>
        <taxon>Trypanosomatida</taxon>
        <taxon>Trypanosomatidae</taxon>
        <taxon>Leishmaniinae</taxon>
        <taxon>Leishmania</taxon>
        <taxon>lizard Leishmania</taxon>
    </lineage>
</organism>
<dbReference type="FunFam" id="1.10.510.10:FF:001581">
    <property type="entry name" value="Protein kinase, putative"/>
    <property type="match status" value="1"/>
</dbReference>
<dbReference type="Gene3D" id="3.30.200.20">
    <property type="entry name" value="Phosphorylase Kinase, domain 1"/>
    <property type="match status" value="1"/>
</dbReference>
<dbReference type="InterPro" id="IPR000719">
    <property type="entry name" value="Prot_kinase_dom"/>
</dbReference>
<keyword evidence="1" id="KW-0723">Serine/threonine-protein kinase</keyword>
<feature type="domain" description="Protein kinase" evidence="7">
    <location>
        <begin position="164"/>
        <end position="563"/>
    </location>
</feature>
<feature type="compositionally biased region" description="Basic and acidic residues" evidence="6">
    <location>
        <begin position="116"/>
        <end position="133"/>
    </location>
</feature>
<evidence type="ECO:0000256" key="6">
    <source>
        <dbReference type="SAM" id="MobiDB-lite"/>
    </source>
</evidence>
<evidence type="ECO:0000256" key="4">
    <source>
        <dbReference type="ARBA" id="ARBA00022777"/>
    </source>
</evidence>
<feature type="region of interest" description="Disordered" evidence="6">
    <location>
        <begin position="59"/>
        <end position="79"/>
    </location>
</feature>
<dbReference type="FunFam" id="3.30.200.20:FF:001153">
    <property type="entry name" value="Protein kinase, putative"/>
    <property type="match status" value="1"/>
</dbReference>
<keyword evidence="2" id="KW-0808">Transferase</keyword>
<dbReference type="AlphaFoldDB" id="A0A640KFV0"/>
<dbReference type="PANTHER" id="PTHR24345:SF91">
    <property type="entry name" value="SERINE_THREONINE-PROTEIN KINASE PLK4"/>
    <property type="match status" value="1"/>
</dbReference>
<gene>
    <name evidence="8" type="ORF">LtaPh_2211300</name>
</gene>
<proteinExistence type="predicted"/>
<feature type="region of interest" description="Disordered" evidence="6">
    <location>
        <begin position="101"/>
        <end position="151"/>
    </location>
</feature>
<comment type="caution">
    <text evidence="8">The sequence shown here is derived from an EMBL/GenBank/DDBJ whole genome shotgun (WGS) entry which is preliminary data.</text>
</comment>
<accession>A0A640KFV0</accession>
<dbReference type="OrthoDB" id="541276at2759"/>
<feature type="region of interest" description="Disordered" evidence="6">
    <location>
        <begin position="643"/>
        <end position="730"/>
    </location>
</feature>
<keyword evidence="4" id="KW-0418">Kinase</keyword>
<evidence type="ECO:0000256" key="5">
    <source>
        <dbReference type="ARBA" id="ARBA00022840"/>
    </source>
</evidence>
<feature type="compositionally biased region" description="Polar residues" evidence="6">
    <location>
        <begin position="685"/>
        <end position="699"/>
    </location>
</feature>
<feature type="region of interest" description="Disordered" evidence="6">
    <location>
        <begin position="283"/>
        <end position="306"/>
    </location>
</feature>
<feature type="region of interest" description="Disordered" evidence="6">
    <location>
        <begin position="575"/>
        <end position="609"/>
    </location>
</feature>
<feature type="compositionally biased region" description="Low complexity" evidence="6">
    <location>
        <begin position="350"/>
        <end position="361"/>
    </location>
</feature>
<evidence type="ECO:0000313" key="8">
    <source>
        <dbReference type="EMBL" id="GET88586.1"/>
    </source>
</evidence>
<evidence type="ECO:0000256" key="1">
    <source>
        <dbReference type="ARBA" id="ARBA00022527"/>
    </source>
</evidence>
<dbReference type="EMBL" id="BLBS01000029">
    <property type="protein sequence ID" value="GET88586.1"/>
    <property type="molecule type" value="Genomic_DNA"/>
</dbReference>
<dbReference type="SUPFAM" id="SSF56112">
    <property type="entry name" value="Protein kinase-like (PK-like)"/>
    <property type="match status" value="1"/>
</dbReference>
<evidence type="ECO:0000259" key="7">
    <source>
        <dbReference type="PROSITE" id="PS50011"/>
    </source>
</evidence>
<feature type="region of interest" description="Disordered" evidence="6">
    <location>
        <begin position="338"/>
        <end position="389"/>
    </location>
</feature>
<evidence type="ECO:0000313" key="9">
    <source>
        <dbReference type="Proteomes" id="UP000419144"/>
    </source>
</evidence>
<dbReference type="GO" id="GO:0004674">
    <property type="term" value="F:protein serine/threonine kinase activity"/>
    <property type="evidence" value="ECO:0007669"/>
    <property type="project" value="UniProtKB-KW"/>
</dbReference>
<name>A0A640KFV0_LEITA</name>
<evidence type="ECO:0000256" key="2">
    <source>
        <dbReference type="ARBA" id="ARBA00022679"/>
    </source>
</evidence>
<dbReference type="VEuPathDB" id="TriTrypDB:LtaPh_2211300"/>
<evidence type="ECO:0000256" key="3">
    <source>
        <dbReference type="ARBA" id="ARBA00022741"/>
    </source>
</evidence>
<dbReference type="PROSITE" id="PS50011">
    <property type="entry name" value="PROTEIN_KINASE_DOM"/>
    <property type="match status" value="1"/>
</dbReference>
<keyword evidence="5" id="KW-0067">ATP-binding</keyword>